<dbReference type="PANTHER" id="PTHR30478">
    <property type="entry name" value="DNA POLYMERASE III SUBUNIT BETA"/>
    <property type="match status" value="1"/>
</dbReference>
<comment type="similarity">
    <text evidence="2">Belongs to the beta sliding clamp family.</text>
</comment>
<dbReference type="InterPro" id="IPR001001">
    <property type="entry name" value="DNA_polIII_beta"/>
</dbReference>
<dbReference type="GO" id="GO:0009360">
    <property type="term" value="C:DNA polymerase III complex"/>
    <property type="evidence" value="ECO:0007669"/>
    <property type="project" value="InterPro"/>
</dbReference>
<evidence type="ECO:0000256" key="4">
    <source>
        <dbReference type="ARBA" id="ARBA00022679"/>
    </source>
</evidence>
<evidence type="ECO:0000313" key="13">
    <source>
        <dbReference type="Proteomes" id="UP000094960"/>
    </source>
</evidence>
<evidence type="ECO:0000256" key="3">
    <source>
        <dbReference type="ARBA" id="ARBA00022490"/>
    </source>
</evidence>
<dbReference type="GO" id="GO:0006271">
    <property type="term" value="P:DNA strand elongation involved in DNA replication"/>
    <property type="evidence" value="ECO:0007669"/>
    <property type="project" value="TreeGrafter"/>
</dbReference>
<dbReference type="EMBL" id="CP017248">
    <property type="protein sequence ID" value="AOR29790.1"/>
    <property type="molecule type" value="Genomic_DNA"/>
</dbReference>
<evidence type="ECO:0000259" key="11">
    <source>
        <dbReference type="Pfam" id="PF02768"/>
    </source>
</evidence>
<dbReference type="NCBIfam" id="TIGR00663">
    <property type="entry name" value="dnan"/>
    <property type="match status" value="1"/>
</dbReference>
<accession>A0A1D7Y2W5</accession>
<evidence type="ECO:0000259" key="9">
    <source>
        <dbReference type="Pfam" id="PF00712"/>
    </source>
</evidence>
<evidence type="ECO:0000259" key="10">
    <source>
        <dbReference type="Pfam" id="PF02767"/>
    </source>
</evidence>
<evidence type="ECO:0000256" key="7">
    <source>
        <dbReference type="ARBA" id="ARBA00022932"/>
    </source>
</evidence>
<dbReference type="Pfam" id="PF02768">
    <property type="entry name" value="DNA_pol3_beta_3"/>
    <property type="match status" value="1"/>
</dbReference>
<keyword evidence="13" id="KW-1185">Reference proteome</keyword>
<dbReference type="AlphaFoldDB" id="A0A1D7Y2W5"/>
<dbReference type="GO" id="GO:0005737">
    <property type="term" value="C:cytoplasm"/>
    <property type="evidence" value="ECO:0007669"/>
    <property type="project" value="UniProtKB-SubCell"/>
</dbReference>
<dbReference type="PANTHER" id="PTHR30478:SF0">
    <property type="entry name" value="BETA SLIDING CLAMP"/>
    <property type="match status" value="1"/>
</dbReference>
<evidence type="ECO:0000256" key="2">
    <source>
        <dbReference type="ARBA" id="ARBA00010752"/>
    </source>
</evidence>
<dbReference type="GO" id="GO:0008408">
    <property type="term" value="F:3'-5' exonuclease activity"/>
    <property type="evidence" value="ECO:0007669"/>
    <property type="project" value="InterPro"/>
</dbReference>
<reference evidence="13" key="1">
    <citation type="submission" date="2016-09" db="EMBL/GenBank/DDBJ databases">
        <title>Streptomyces puniciscabiei strain:TW1S1 Genome sequencing and assembly.</title>
        <authorList>
            <person name="Kim M.-K."/>
            <person name="Kim S.B."/>
        </authorList>
    </citation>
    <scope>NUCLEOTIDE SEQUENCE [LARGE SCALE GENOMIC DNA]</scope>
    <source>
        <strain evidence="13">TW1S1</strain>
    </source>
</reference>
<feature type="domain" description="DNA polymerase III beta sliding clamp C-terminal" evidence="11">
    <location>
        <begin position="258"/>
        <end position="361"/>
    </location>
</feature>
<dbReference type="InterPro" id="IPR022637">
    <property type="entry name" value="DNA_polIII_beta_cen"/>
</dbReference>
<keyword evidence="4" id="KW-0808">Transferase</keyword>
<dbReference type="Proteomes" id="UP000094960">
    <property type="component" value="Chromosome"/>
</dbReference>
<dbReference type="RefSeq" id="WP_069776448.1">
    <property type="nucleotide sequence ID" value="NZ_CP017248.1"/>
</dbReference>
<keyword evidence="5" id="KW-0548">Nucleotidyltransferase</keyword>
<keyword evidence="6" id="KW-0235">DNA replication</keyword>
<evidence type="ECO:0000256" key="5">
    <source>
        <dbReference type="ARBA" id="ARBA00022695"/>
    </source>
</evidence>
<evidence type="ECO:0000256" key="8">
    <source>
        <dbReference type="ARBA" id="ARBA00023125"/>
    </source>
</evidence>
<dbReference type="InterPro" id="IPR046938">
    <property type="entry name" value="DNA_clamp_sf"/>
</dbReference>
<dbReference type="CDD" id="cd00140">
    <property type="entry name" value="beta_clamp"/>
    <property type="match status" value="1"/>
</dbReference>
<dbReference type="InterPro" id="IPR022634">
    <property type="entry name" value="DNA_polIII_beta_N"/>
</dbReference>
<evidence type="ECO:0000313" key="12">
    <source>
        <dbReference type="EMBL" id="AOR29790.1"/>
    </source>
</evidence>
<dbReference type="Pfam" id="PF00712">
    <property type="entry name" value="DNA_pol3_beta"/>
    <property type="match status" value="1"/>
</dbReference>
<feature type="domain" description="DNA polymerase III beta sliding clamp central" evidence="10">
    <location>
        <begin position="127"/>
        <end position="247"/>
    </location>
</feature>
<keyword evidence="8" id="KW-0238">DNA-binding</keyword>
<organism evidence="12 13">
    <name type="scientific">Streptomyces fodineus</name>
    <dbReference type="NCBI Taxonomy" id="1904616"/>
    <lineage>
        <taxon>Bacteria</taxon>
        <taxon>Bacillati</taxon>
        <taxon>Actinomycetota</taxon>
        <taxon>Actinomycetes</taxon>
        <taxon>Kitasatosporales</taxon>
        <taxon>Streptomycetaceae</taxon>
        <taxon>Streptomyces</taxon>
    </lineage>
</organism>
<dbReference type="SMART" id="SM00480">
    <property type="entry name" value="POL3Bc"/>
    <property type="match status" value="1"/>
</dbReference>
<feature type="domain" description="DNA polymerase III beta sliding clamp N-terminal" evidence="9">
    <location>
        <begin position="1"/>
        <end position="118"/>
    </location>
</feature>
<name>A0A1D7Y2W5_9ACTN</name>
<dbReference type="Gene3D" id="3.10.150.10">
    <property type="entry name" value="DNA Polymerase III, subunit A, domain 2"/>
    <property type="match status" value="3"/>
</dbReference>
<dbReference type="InterPro" id="IPR022635">
    <property type="entry name" value="DNA_polIII_beta_C"/>
</dbReference>
<dbReference type="Pfam" id="PF02767">
    <property type="entry name" value="DNA_pol3_beta_2"/>
    <property type="match status" value="1"/>
</dbReference>
<gene>
    <name evidence="12" type="ORF">BFF78_00610</name>
</gene>
<dbReference type="SUPFAM" id="SSF55979">
    <property type="entry name" value="DNA clamp"/>
    <property type="match status" value="3"/>
</dbReference>
<protein>
    <submittedName>
        <fullName evidence="12">DNA polymerase III subunit beta</fullName>
    </submittedName>
</protein>
<evidence type="ECO:0000256" key="6">
    <source>
        <dbReference type="ARBA" id="ARBA00022705"/>
    </source>
</evidence>
<dbReference type="GO" id="GO:0003887">
    <property type="term" value="F:DNA-directed DNA polymerase activity"/>
    <property type="evidence" value="ECO:0007669"/>
    <property type="project" value="UniProtKB-KW"/>
</dbReference>
<comment type="subcellular location">
    <subcellularLocation>
        <location evidence="1">Cytoplasm</location>
    </subcellularLocation>
</comment>
<keyword evidence="3" id="KW-0963">Cytoplasm</keyword>
<evidence type="ECO:0000256" key="1">
    <source>
        <dbReference type="ARBA" id="ARBA00004496"/>
    </source>
</evidence>
<keyword evidence="7" id="KW-0239">DNA-directed DNA polymerase</keyword>
<dbReference type="GO" id="GO:0003677">
    <property type="term" value="F:DNA binding"/>
    <property type="evidence" value="ECO:0007669"/>
    <property type="project" value="UniProtKB-KW"/>
</dbReference>
<proteinExistence type="inferred from homology"/>
<dbReference type="KEGG" id="spun:BFF78_00610"/>
<sequence>MDFRIERGALAEAVAWAARSLPSRSPVPVLGGLMLDAAEGRLRISGFDYEASATIEVPAETLTAGRVLVLGRRLLGICRVLPDAMVACALEGTRFTMEGGGTRFGLSTLPMQEYPALPELPAFCGTLDAAEFAAGVTQVVIAAGRDDFLPVLTGIQIRLDGESMTLAATDRYRYAVRVVPWKPEGAVSDAVEVVVPGRRLTEISRALAKSGLIRIGVSGTGGSGGGLIAFEGTGMCTTLRLLEGRLPRYDKLFTLDRPAVAVTEREALADAVRRVAVVAEPNSPIRLDFSVQGTVLLQAGYEDDIASQQLAATLANADDLAVAFNPAYLLEALNSFNASQVRFELLGPGQRALLSGVPDEDDLAREDHRHLLISVRQLS</sequence>